<proteinExistence type="predicted"/>
<evidence type="ECO:0000313" key="1">
    <source>
        <dbReference type="EMBL" id="QIP36203.1"/>
    </source>
</evidence>
<name>A0A858JQS3_9PROT</name>
<organism evidence="1 2">
    <name type="scientific">Komagataeibacter rhaeticus</name>
    <dbReference type="NCBI Taxonomy" id="215221"/>
    <lineage>
        <taxon>Bacteria</taxon>
        <taxon>Pseudomonadati</taxon>
        <taxon>Pseudomonadota</taxon>
        <taxon>Alphaproteobacteria</taxon>
        <taxon>Acetobacterales</taxon>
        <taxon>Acetobacteraceae</taxon>
        <taxon>Komagataeibacter</taxon>
    </lineage>
</organism>
<reference evidence="1 2" key="1">
    <citation type="submission" date="2020-03" db="EMBL/GenBank/DDBJ databases">
        <title>Isolation of cellulose-producing strains, genome characterization and application of the synthesized cellulose films as an economical and sustainable material for piezoelectric sensor construction.</title>
        <authorList>
            <person name="Mangayil R.K."/>
        </authorList>
    </citation>
    <scope>NUCLEOTIDE SEQUENCE [LARGE SCALE GENOMIC DNA]</scope>
    <source>
        <strain evidence="1 2">ENS 9a1a</strain>
    </source>
</reference>
<dbReference type="RefSeq" id="WP_007397777.1">
    <property type="nucleotide sequence ID" value="NZ_CALMTF010000088.1"/>
</dbReference>
<accession>A0A858JQS3</accession>
<dbReference type="KEGG" id="kre:GWK63_12575"/>
<keyword evidence="2" id="KW-1185">Reference proteome</keyword>
<sequence length="81" mass="9488">MRALCQSADLDTPPVLPVQVAYARAFRPRLDAALPYAAQAERALEWVKETERREQMRRRVRHRALTDAQGLHWIWHELARA</sequence>
<dbReference type="EMBL" id="CP050139">
    <property type="protein sequence ID" value="QIP36203.1"/>
    <property type="molecule type" value="Genomic_DNA"/>
</dbReference>
<dbReference type="AlphaFoldDB" id="A0A858JQS3"/>
<dbReference type="Proteomes" id="UP000502533">
    <property type="component" value="Chromosome"/>
</dbReference>
<evidence type="ECO:0000313" key="2">
    <source>
        <dbReference type="Proteomes" id="UP000502533"/>
    </source>
</evidence>
<protein>
    <submittedName>
        <fullName evidence="1">Uncharacterized protein</fullName>
    </submittedName>
</protein>
<gene>
    <name evidence="1" type="ORF">GWK63_12575</name>
</gene>
<dbReference type="GeneID" id="85022997"/>